<dbReference type="EC" id="3.2.1.51" evidence="3"/>
<evidence type="ECO:0000256" key="6">
    <source>
        <dbReference type="ARBA" id="ARBA00023295"/>
    </source>
</evidence>
<dbReference type="PIRSF" id="PIRSF001092">
    <property type="entry name" value="Alpha-L-fucosidase"/>
    <property type="match status" value="1"/>
</dbReference>
<gene>
    <name evidence="10" type="ORF">SAMN05216283_10376</name>
</gene>
<dbReference type="SMART" id="SM00812">
    <property type="entry name" value="Alpha_L_fucos"/>
    <property type="match status" value="1"/>
</dbReference>
<evidence type="ECO:0000256" key="3">
    <source>
        <dbReference type="ARBA" id="ARBA00012662"/>
    </source>
</evidence>
<dbReference type="GO" id="GO:0006004">
    <property type="term" value="P:fucose metabolic process"/>
    <property type="evidence" value="ECO:0007669"/>
    <property type="project" value="InterPro"/>
</dbReference>
<dbReference type="GO" id="GO:0016139">
    <property type="term" value="P:glycoside catabolic process"/>
    <property type="evidence" value="ECO:0007669"/>
    <property type="project" value="TreeGrafter"/>
</dbReference>
<dbReference type="InterPro" id="IPR013780">
    <property type="entry name" value="Glyco_hydro_b"/>
</dbReference>
<dbReference type="GO" id="GO:0004560">
    <property type="term" value="F:alpha-L-fucosidase activity"/>
    <property type="evidence" value="ECO:0007669"/>
    <property type="project" value="InterPro"/>
</dbReference>
<keyword evidence="6" id="KW-0326">Glycosidase</keyword>
<dbReference type="InterPro" id="IPR057739">
    <property type="entry name" value="Glyco_hydro_29_N"/>
</dbReference>
<dbReference type="SUPFAM" id="SSF51445">
    <property type="entry name" value="(Trans)glycosidases"/>
    <property type="match status" value="1"/>
</dbReference>
<dbReference type="Pfam" id="PF01120">
    <property type="entry name" value="Alpha_L_fucos"/>
    <property type="match status" value="1"/>
</dbReference>
<keyword evidence="11" id="KW-1185">Reference proteome</keyword>
<dbReference type="RefSeq" id="WP_093919503.1">
    <property type="nucleotide sequence ID" value="NZ_FONW01000003.1"/>
</dbReference>
<dbReference type="GO" id="GO:0005764">
    <property type="term" value="C:lysosome"/>
    <property type="evidence" value="ECO:0007669"/>
    <property type="project" value="TreeGrafter"/>
</dbReference>
<evidence type="ECO:0000256" key="2">
    <source>
        <dbReference type="ARBA" id="ARBA00007951"/>
    </source>
</evidence>
<dbReference type="InterPro" id="IPR017853">
    <property type="entry name" value="GH"/>
</dbReference>
<feature type="site" description="May be important for catalysis" evidence="7">
    <location>
        <position position="296"/>
    </location>
</feature>
<dbReference type="EMBL" id="FONW01000003">
    <property type="protein sequence ID" value="SFF19682.1"/>
    <property type="molecule type" value="Genomic_DNA"/>
</dbReference>
<feature type="chain" id="PRO_5011715954" description="alpha-L-fucosidase" evidence="8">
    <location>
        <begin position="21"/>
        <end position="473"/>
    </location>
</feature>
<reference evidence="10 11" key="1">
    <citation type="submission" date="2016-10" db="EMBL/GenBank/DDBJ databases">
        <authorList>
            <person name="de Groot N.N."/>
        </authorList>
    </citation>
    <scope>NUCLEOTIDE SEQUENCE [LARGE SCALE GENOMIC DNA]</scope>
    <source>
        <strain evidence="10 11">CGMCC 1.9156</strain>
    </source>
</reference>
<name>A0A1I2GQD7_9BACT</name>
<dbReference type="Gene3D" id="3.20.20.80">
    <property type="entry name" value="Glycosidases"/>
    <property type="match status" value="1"/>
</dbReference>
<protein>
    <recommendedName>
        <fullName evidence="3">alpha-L-fucosidase</fullName>
        <ecNumber evidence="3">3.2.1.51</ecNumber>
    </recommendedName>
</protein>
<proteinExistence type="inferred from homology"/>
<feature type="domain" description="Glycoside hydrolase family 29 N-terminal" evidence="9">
    <location>
        <begin position="37"/>
        <end position="367"/>
    </location>
</feature>
<dbReference type="InterPro" id="IPR016286">
    <property type="entry name" value="FUC_metazoa-typ"/>
</dbReference>
<evidence type="ECO:0000259" key="9">
    <source>
        <dbReference type="Pfam" id="PF01120"/>
    </source>
</evidence>
<feature type="signal peptide" evidence="8">
    <location>
        <begin position="1"/>
        <end position="20"/>
    </location>
</feature>
<evidence type="ECO:0000256" key="7">
    <source>
        <dbReference type="PIRSR" id="PIRSR001092-1"/>
    </source>
</evidence>
<evidence type="ECO:0000256" key="4">
    <source>
        <dbReference type="ARBA" id="ARBA00022729"/>
    </source>
</evidence>
<organism evidence="10 11">
    <name type="scientific">Sunxiuqinia elliptica</name>
    <dbReference type="NCBI Taxonomy" id="655355"/>
    <lineage>
        <taxon>Bacteria</taxon>
        <taxon>Pseudomonadati</taxon>
        <taxon>Bacteroidota</taxon>
        <taxon>Bacteroidia</taxon>
        <taxon>Marinilabiliales</taxon>
        <taxon>Prolixibacteraceae</taxon>
        <taxon>Sunxiuqinia</taxon>
    </lineage>
</organism>
<sequence length="473" mass="55162">MKKYILIVVLSILTIAGAMAQDIKKDVEYGQYNGLPRQDQAMQKWRENRFGQFIHWGLYAIPGGIWEGKTYPYASEFLRGSAKIATSTWDSLIYQFDIPKYNPKEWAAIAKNMGVKYVTITTKHHEGFCLWPSEYTDFDIENTPYKKDLLREFVDAYTAVGIDVNFYYSVLDWHHPDWRYDIKSDEDRAAFERLKQFTKNQLVELVTRYPEVKGLWFDGTWDNSWKKSGQFSYELEKLLKNKRPGLIVNSRMRADEHGSRHFDSNGILMGDYESGYERRLPNPTDKEVLTRDWECCMTIPENQWGYHKDWSISHVKSPLELIEMLVQCTSQNGNFLLNFGPMGNGDIRPEEREVAKEIGEWMKVNSEAIYGCGPADLEKQDWGYYTYNEKNGKVYMTVFNNPVLGKYKIRLPKSHTLKKASLITKQVESLEIKQISPTDYFIIPDKINNKKPFVIILEIVDRASGKFHQKALT</sequence>
<dbReference type="InterPro" id="IPR000933">
    <property type="entry name" value="Glyco_hydro_29"/>
</dbReference>
<evidence type="ECO:0000256" key="1">
    <source>
        <dbReference type="ARBA" id="ARBA00004071"/>
    </source>
</evidence>
<evidence type="ECO:0000256" key="5">
    <source>
        <dbReference type="ARBA" id="ARBA00022801"/>
    </source>
</evidence>
<dbReference type="PANTHER" id="PTHR10030">
    <property type="entry name" value="ALPHA-L-FUCOSIDASE"/>
    <property type="match status" value="1"/>
</dbReference>
<evidence type="ECO:0000313" key="11">
    <source>
        <dbReference type="Proteomes" id="UP000198964"/>
    </source>
</evidence>
<evidence type="ECO:0000313" key="10">
    <source>
        <dbReference type="EMBL" id="SFF19682.1"/>
    </source>
</evidence>
<dbReference type="AlphaFoldDB" id="A0A1I2GQD7"/>
<keyword evidence="4 8" id="KW-0732">Signal</keyword>
<keyword evidence="5" id="KW-0378">Hydrolase</keyword>
<dbReference type="Gene3D" id="2.60.40.1180">
    <property type="entry name" value="Golgi alpha-mannosidase II"/>
    <property type="match status" value="1"/>
</dbReference>
<evidence type="ECO:0000256" key="8">
    <source>
        <dbReference type="SAM" id="SignalP"/>
    </source>
</evidence>
<dbReference type="Proteomes" id="UP000198964">
    <property type="component" value="Unassembled WGS sequence"/>
</dbReference>
<dbReference type="PRINTS" id="PR00741">
    <property type="entry name" value="GLHYDRLASE29"/>
</dbReference>
<dbReference type="PANTHER" id="PTHR10030:SF37">
    <property type="entry name" value="ALPHA-L-FUCOSIDASE-RELATED"/>
    <property type="match status" value="1"/>
</dbReference>
<accession>A0A1I2GQD7</accession>
<comment type="function">
    <text evidence="1">Alpha-L-fucosidase is responsible for hydrolyzing the alpha-1,6-linked fucose joined to the reducing-end N-acetylglucosamine of the carbohydrate moieties of glycoproteins.</text>
</comment>
<dbReference type="STRING" id="655355.SAMN05216283_10376"/>
<comment type="similarity">
    <text evidence="2">Belongs to the glycosyl hydrolase 29 family.</text>
</comment>